<keyword evidence="3" id="KW-1185">Reference proteome</keyword>
<feature type="compositionally biased region" description="Basic residues" evidence="1">
    <location>
        <begin position="44"/>
        <end position="58"/>
    </location>
</feature>
<comment type="caution">
    <text evidence="2">The sequence shown here is derived from an EMBL/GenBank/DDBJ whole genome shotgun (WGS) entry which is preliminary data.</text>
</comment>
<evidence type="ECO:0000313" key="3">
    <source>
        <dbReference type="Proteomes" id="UP000467841"/>
    </source>
</evidence>
<dbReference type="AlphaFoldDB" id="A0A6D2IS14"/>
<dbReference type="EMBL" id="CACVBM020001063">
    <property type="protein sequence ID" value="CAA7027899.1"/>
    <property type="molecule type" value="Genomic_DNA"/>
</dbReference>
<sequence length="122" mass="13638">MSDKPQEPRRSQRLASRQEKQPYKALLIRAQSPEQPEATGSKQLKMKSKKAVGARKGKAVAGIKPPYPRMRCRTPEPVDYDYYFSSSSEGTSSETSSEGTSSEELEVKRRKINDSADSEAKI</sequence>
<feature type="region of interest" description="Disordered" evidence="1">
    <location>
        <begin position="1"/>
        <end position="122"/>
    </location>
</feature>
<gene>
    <name evidence="2" type="ORF">MERR_LOCUS15134</name>
</gene>
<feature type="compositionally biased region" description="Low complexity" evidence="1">
    <location>
        <begin position="85"/>
        <end position="102"/>
    </location>
</feature>
<accession>A0A6D2IS14</accession>
<evidence type="ECO:0000313" key="2">
    <source>
        <dbReference type="EMBL" id="CAA7027899.1"/>
    </source>
</evidence>
<evidence type="ECO:0000256" key="1">
    <source>
        <dbReference type="SAM" id="MobiDB-lite"/>
    </source>
</evidence>
<feature type="compositionally biased region" description="Basic and acidic residues" evidence="1">
    <location>
        <begin position="112"/>
        <end position="122"/>
    </location>
</feature>
<feature type="compositionally biased region" description="Basic and acidic residues" evidence="1">
    <location>
        <begin position="1"/>
        <end position="22"/>
    </location>
</feature>
<organism evidence="2 3">
    <name type="scientific">Microthlaspi erraticum</name>
    <dbReference type="NCBI Taxonomy" id="1685480"/>
    <lineage>
        <taxon>Eukaryota</taxon>
        <taxon>Viridiplantae</taxon>
        <taxon>Streptophyta</taxon>
        <taxon>Embryophyta</taxon>
        <taxon>Tracheophyta</taxon>
        <taxon>Spermatophyta</taxon>
        <taxon>Magnoliopsida</taxon>
        <taxon>eudicotyledons</taxon>
        <taxon>Gunneridae</taxon>
        <taxon>Pentapetalae</taxon>
        <taxon>rosids</taxon>
        <taxon>malvids</taxon>
        <taxon>Brassicales</taxon>
        <taxon>Brassicaceae</taxon>
        <taxon>Coluteocarpeae</taxon>
        <taxon>Microthlaspi</taxon>
    </lineage>
</organism>
<reference evidence="2" key="1">
    <citation type="submission" date="2020-01" db="EMBL/GenBank/DDBJ databases">
        <authorList>
            <person name="Mishra B."/>
        </authorList>
    </citation>
    <scope>NUCLEOTIDE SEQUENCE [LARGE SCALE GENOMIC DNA]</scope>
</reference>
<feature type="compositionally biased region" description="Polar residues" evidence="1">
    <location>
        <begin position="32"/>
        <end position="42"/>
    </location>
</feature>
<dbReference type="Proteomes" id="UP000467841">
    <property type="component" value="Unassembled WGS sequence"/>
</dbReference>
<proteinExistence type="predicted"/>
<protein>
    <submittedName>
        <fullName evidence="2">Uncharacterized protein</fullName>
    </submittedName>
</protein>
<name>A0A6D2IS14_9BRAS</name>